<dbReference type="Gene3D" id="3.10.450.50">
    <property type="match status" value="1"/>
</dbReference>
<protein>
    <recommendedName>
        <fullName evidence="2">DUF4238 domain-containing protein</fullName>
    </recommendedName>
</protein>
<accession>A0A189PG80</accession>
<organism evidence="1">
    <name type="scientific">Aeromonas salmonicida subsp. salmonicida</name>
    <dbReference type="NCBI Taxonomy" id="29491"/>
    <lineage>
        <taxon>Bacteria</taxon>
        <taxon>Pseudomonadati</taxon>
        <taxon>Pseudomonadota</taxon>
        <taxon>Gammaproteobacteria</taxon>
        <taxon>Aeromonadales</taxon>
        <taxon>Aeromonadaceae</taxon>
        <taxon>Aeromonas</taxon>
    </lineage>
</organism>
<sequence>MRHEHSNKIIDFEVGRMITKNNHYIPQWHQKGFMSDRDDQLCYLIRREFPLPNGEVKVKTFKKWHTPAQQFYGEHLYSTFFGEDVSDDIERKLFGPIDHNGSKAIRAFLTDDQAGWHDNFNDFFIYLDAQKLRTPKGLDWIRSKYNELNQLQLMTEMQLLRSIHCTLWAEGVRELVSAENSDIKFVLSDHPITIYNYACPPDSELCDYPNDPDIALKGSQTIFPLDKDRCLILTNLEYAQDPENVNPLEQRTNPGRMRNSMVNTIEFINKRKLTADEVTKINYIIKSRAQVSVAAGKEDWLYPERSVTCDWTALRHVLLPPKEGVIFGGEMYAQFEDGTVHYQDAFGRTTPQNKYLKKNLDESHLGRNDFCGCGSGKKYKNCCREIPLELRTTWSVVSIRERNLMFCNCIRDVLGLDRGKTWLDVRKELSDNQIKTIYEYYSILWPRETDIYSLLPKSDGKFRGLYSGILDIRTISINALPMISMFDEFLIETPITNPNTVRPEFSPIENPSRYKYQALKDFLFMLQLEPYIGLGLVNLIPDPSEFDMPLMRAVMEMAGKRFKEKHILNEQDRQLHFGMCIEDVLNSTSMMSREARVKLLISQFGLDKDHATKTIDLLEQKAEVSPLVMLQKVDRKDNSQFMLFRMAPNYEMALLIAQVTGSVVVTDSGSRWNEMMAAQHRSQGIVNYPWSDAHTTFSSLPIDEELLDTFRKSQGNFSTARKWLKTMDQMVLNNNCDPSKLANLAGQASDLMKQLGQVTDQVLLSQFRISSPEGGFHDDNVQRLLARSSCLRYDSYVRSVYGISIQD</sequence>
<reference evidence="1" key="1">
    <citation type="submission" date="2015-06" db="EMBL/GenBank/DDBJ databases">
        <title>Antimicrobial resistance-carrying plasmid pAsa4 variants found in Aeromonas salmonicida subsp. salmonicida: general architecture, construction blocks and gene elimination.</title>
        <authorList>
            <person name="Tanaka K.H."/>
            <person name="Vincent A.T."/>
            <person name="Trudel M.V."/>
            <person name="Paquet V.E."/>
            <person name="Frenette M."/>
            <person name="Charette S.J."/>
        </authorList>
    </citation>
    <scope>NUCLEOTIDE SEQUENCE</scope>
    <source>
        <strain evidence="1">01-B522</strain>
        <plasmid evidence="1">pAsa4b</plasmid>
    </source>
</reference>
<dbReference type="SUPFAM" id="SSF103642">
    <property type="entry name" value="Sec-C motif"/>
    <property type="match status" value="1"/>
</dbReference>
<dbReference type="InterPro" id="IPR025332">
    <property type="entry name" value="DUF4238"/>
</dbReference>
<keyword evidence="1" id="KW-0614">Plasmid</keyword>
<dbReference type="EMBL" id="KT033469">
    <property type="protein sequence ID" value="ALL42201.1"/>
    <property type="molecule type" value="Genomic_DNA"/>
</dbReference>
<geneLocation type="plasmid" evidence="1">
    <name>pAsa4b</name>
</geneLocation>
<name>A0A189PG80_AERSS</name>
<dbReference type="Pfam" id="PF14022">
    <property type="entry name" value="DUF4238"/>
    <property type="match status" value="1"/>
</dbReference>
<evidence type="ECO:0000313" key="1">
    <source>
        <dbReference type="EMBL" id="ALL42201.1"/>
    </source>
</evidence>
<dbReference type="RefSeq" id="WP_172686283.1">
    <property type="nucleotide sequence ID" value="NZ_JBANEX010000124.1"/>
</dbReference>
<evidence type="ECO:0008006" key="2">
    <source>
        <dbReference type="Google" id="ProtNLM"/>
    </source>
</evidence>
<proteinExistence type="predicted"/>
<dbReference type="AlphaFoldDB" id="A0A189PG80"/>